<accession>X1Q752</accession>
<comment type="caution">
    <text evidence="1">The sequence shown here is derived from an EMBL/GenBank/DDBJ whole genome shotgun (WGS) entry which is preliminary data.</text>
</comment>
<evidence type="ECO:0000313" key="1">
    <source>
        <dbReference type="EMBL" id="GAI39089.1"/>
    </source>
</evidence>
<feature type="non-terminal residue" evidence="1">
    <location>
        <position position="102"/>
    </location>
</feature>
<dbReference type="EMBL" id="BARV01030241">
    <property type="protein sequence ID" value="GAI39089.1"/>
    <property type="molecule type" value="Genomic_DNA"/>
</dbReference>
<name>X1Q752_9ZZZZ</name>
<sequence length="102" mass="11458">MPTYRFIDWIDEVGNVIANVPTINLVVERDVTITARYEEFLPEHQLSLVSDKTDYYVIENVLLSGVLLADGVPVAGAGIRLNRNGVFYMETVTLTDGSYNFE</sequence>
<proteinExistence type="predicted"/>
<dbReference type="AlphaFoldDB" id="X1Q752"/>
<gene>
    <name evidence="1" type="ORF">S06H3_48064</name>
</gene>
<reference evidence="1" key="1">
    <citation type="journal article" date="2014" name="Front. Microbiol.">
        <title>High frequency of phylogenetically diverse reductive dehalogenase-homologous genes in deep subseafloor sedimentary metagenomes.</title>
        <authorList>
            <person name="Kawai M."/>
            <person name="Futagami T."/>
            <person name="Toyoda A."/>
            <person name="Takaki Y."/>
            <person name="Nishi S."/>
            <person name="Hori S."/>
            <person name="Arai W."/>
            <person name="Tsubouchi T."/>
            <person name="Morono Y."/>
            <person name="Uchiyama I."/>
            <person name="Ito T."/>
            <person name="Fujiyama A."/>
            <person name="Inagaki F."/>
            <person name="Takami H."/>
        </authorList>
    </citation>
    <scope>NUCLEOTIDE SEQUENCE</scope>
    <source>
        <strain evidence="1">Expedition CK06-06</strain>
    </source>
</reference>
<organism evidence="1">
    <name type="scientific">marine sediment metagenome</name>
    <dbReference type="NCBI Taxonomy" id="412755"/>
    <lineage>
        <taxon>unclassified sequences</taxon>
        <taxon>metagenomes</taxon>
        <taxon>ecological metagenomes</taxon>
    </lineage>
</organism>
<protein>
    <submittedName>
        <fullName evidence="1">Uncharacterized protein</fullName>
    </submittedName>
</protein>